<feature type="domain" description="DUF6973" evidence="2">
    <location>
        <begin position="279"/>
        <end position="377"/>
    </location>
</feature>
<protein>
    <recommendedName>
        <fullName evidence="2">DUF6973 domain-containing protein</fullName>
    </recommendedName>
</protein>
<sequence length="411" mass="45696">MAFRDEINYIERMTPARVELSAEDCARAVRVLGTVLPGLPDLRRRVDWVGTGRPLFDERLKEIDRLLEGLRNGYDKVGKAYGVHARDLKRAQGLVEDGIGAEARLRREIQELFDGLGDIGWILGTAQPMRIWETIRASEELATWFRQHGLGARFEQAKVDADRLFGEAGHNYDRAREIEQESRAVLTTALDHALRDLPEFQTDATQVRIVLDRTPGLAELVQQGGSLPDAHRTGPQLRANQVADSLEPKPTGLLGGYIKTAEEERLLRSRGPAGVQVLLYALDARTLADSRFPLTGADDGHNDAFRHAYWSARVAQEFGEDFAERYGTAHEAERLNAPDREAMDLHNNALGRAIGVAHPNATPGEVAGLVEEAIRDGRAVVVNSQRELDFSDRVRPGDTGRAQPPSLRQMR</sequence>
<dbReference type="EMBL" id="BONW01000021">
    <property type="protein sequence ID" value="GIG89468.1"/>
    <property type="molecule type" value="Genomic_DNA"/>
</dbReference>
<evidence type="ECO:0000313" key="4">
    <source>
        <dbReference type="Proteomes" id="UP000646749"/>
    </source>
</evidence>
<feature type="region of interest" description="Disordered" evidence="1">
    <location>
        <begin position="390"/>
        <end position="411"/>
    </location>
</feature>
<evidence type="ECO:0000313" key="3">
    <source>
        <dbReference type="EMBL" id="GIG89468.1"/>
    </source>
</evidence>
<comment type="caution">
    <text evidence="3">The sequence shown here is derived from an EMBL/GenBank/DDBJ whole genome shotgun (WGS) entry which is preliminary data.</text>
</comment>
<dbReference type="RefSeq" id="WP_203867946.1">
    <property type="nucleotide sequence ID" value="NZ_BONW01000021.1"/>
</dbReference>
<organism evidence="3 4">
    <name type="scientific">Plantactinospora endophytica</name>
    <dbReference type="NCBI Taxonomy" id="673535"/>
    <lineage>
        <taxon>Bacteria</taxon>
        <taxon>Bacillati</taxon>
        <taxon>Actinomycetota</taxon>
        <taxon>Actinomycetes</taxon>
        <taxon>Micromonosporales</taxon>
        <taxon>Micromonosporaceae</taxon>
        <taxon>Plantactinospora</taxon>
    </lineage>
</organism>
<dbReference type="Proteomes" id="UP000646749">
    <property type="component" value="Unassembled WGS sequence"/>
</dbReference>
<keyword evidence="4" id="KW-1185">Reference proteome</keyword>
<evidence type="ECO:0000256" key="1">
    <source>
        <dbReference type="SAM" id="MobiDB-lite"/>
    </source>
</evidence>
<reference evidence="3 4" key="1">
    <citation type="submission" date="2021-01" db="EMBL/GenBank/DDBJ databases">
        <title>Whole genome shotgun sequence of Plantactinospora endophytica NBRC 110450.</title>
        <authorList>
            <person name="Komaki H."/>
            <person name="Tamura T."/>
        </authorList>
    </citation>
    <scope>NUCLEOTIDE SEQUENCE [LARGE SCALE GENOMIC DNA]</scope>
    <source>
        <strain evidence="3 4">NBRC 110450</strain>
    </source>
</reference>
<proteinExistence type="predicted"/>
<accession>A0ABQ4E436</accession>
<dbReference type="InterPro" id="IPR054246">
    <property type="entry name" value="DUF6973"/>
</dbReference>
<gene>
    <name evidence="3" type="ORF">Pen02_44040</name>
</gene>
<name>A0ABQ4E436_9ACTN</name>
<evidence type="ECO:0000259" key="2">
    <source>
        <dbReference type="Pfam" id="PF22322"/>
    </source>
</evidence>
<dbReference type="Pfam" id="PF22322">
    <property type="entry name" value="DUF6973"/>
    <property type="match status" value="1"/>
</dbReference>